<reference evidence="2" key="1">
    <citation type="submission" date="2021-12" db="EMBL/GenBank/DDBJ databases">
        <title>Curvularia clavata genome.</title>
        <authorList>
            <person name="Cao Y."/>
        </authorList>
    </citation>
    <scope>NUCLEOTIDE SEQUENCE</scope>
    <source>
        <strain evidence="2">Yc1106</strain>
    </source>
</reference>
<dbReference type="Pfam" id="PF00135">
    <property type="entry name" value="COesterase"/>
    <property type="match status" value="1"/>
</dbReference>
<sequence>MQCFRPVLVAFYNGGYLGTSETWSMLLPAYLVLDVDDRNDCVIAYANHRTSVFGYLAGTKVAEHPDVDLNPEFLNQKAALEWVKKYVHHLGGKVTI</sequence>
<feature type="domain" description="Carboxylesterase type B" evidence="1">
    <location>
        <begin position="5"/>
        <end position="93"/>
    </location>
</feature>
<dbReference type="InterPro" id="IPR002018">
    <property type="entry name" value="CarbesteraseB"/>
</dbReference>
<evidence type="ECO:0000259" key="1">
    <source>
        <dbReference type="Pfam" id="PF00135"/>
    </source>
</evidence>
<keyword evidence="3" id="KW-1185">Reference proteome</keyword>
<dbReference type="SUPFAM" id="SSF53474">
    <property type="entry name" value="alpha/beta-Hydrolases"/>
    <property type="match status" value="1"/>
</dbReference>
<evidence type="ECO:0000313" key="2">
    <source>
        <dbReference type="EMBL" id="USP82494.1"/>
    </source>
</evidence>
<gene>
    <name evidence="2" type="ORF">yc1106_09768</name>
</gene>
<proteinExistence type="predicted"/>
<protein>
    <submittedName>
        <fullName evidence="2">Alpha/beta-hydrolase</fullName>
    </submittedName>
</protein>
<dbReference type="InterPro" id="IPR029058">
    <property type="entry name" value="AB_hydrolase_fold"/>
</dbReference>
<accession>A0A9Q9DY04</accession>
<dbReference type="Gene3D" id="3.40.50.1820">
    <property type="entry name" value="alpha/beta hydrolase"/>
    <property type="match status" value="1"/>
</dbReference>
<name>A0A9Q9DY04_CURCL</name>
<dbReference type="VEuPathDB" id="FungiDB:yc1106_09768"/>
<dbReference type="AlphaFoldDB" id="A0A9Q9DY04"/>
<evidence type="ECO:0000313" key="3">
    <source>
        <dbReference type="Proteomes" id="UP001056012"/>
    </source>
</evidence>
<organism evidence="2 3">
    <name type="scientific">Curvularia clavata</name>
    <dbReference type="NCBI Taxonomy" id="95742"/>
    <lineage>
        <taxon>Eukaryota</taxon>
        <taxon>Fungi</taxon>
        <taxon>Dikarya</taxon>
        <taxon>Ascomycota</taxon>
        <taxon>Pezizomycotina</taxon>
        <taxon>Dothideomycetes</taxon>
        <taxon>Pleosporomycetidae</taxon>
        <taxon>Pleosporales</taxon>
        <taxon>Pleosporineae</taxon>
        <taxon>Pleosporaceae</taxon>
        <taxon>Curvularia</taxon>
    </lineage>
</organism>
<dbReference type="Proteomes" id="UP001056012">
    <property type="component" value="Chromosome 8"/>
</dbReference>
<dbReference type="EMBL" id="CP089281">
    <property type="protein sequence ID" value="USP82494.1"/>
    <property type="molecule type" value="Genomic_DNA"/>
</dbReference>
<dbReference type="OrthoDB" id="408631at2759"/>